<dbReference type="Gene3D" id="1.10.3720.10">
    <property type="entry name" value="MetI-like"/>
    <property type="match status" value="1"/>
</dbReference>
<feature type="domain" description="ABC transmembrane type-1" evidence="8">
    <location>
        <begin position="79"/>
        <end position="259"/>
    </location>
</feature>
<comment type="similarity">
    <text evidence="7">Belongs to the binding-protein-dependent transport system permease family.</text>
</comment>
<evidence type="ECO:0000256" key="6">
    <source>
        <dbReference type="ARBA" id="ARBA00023136"/>
    </source>
</evidence>
<keyword evidence="6 7" id="KW-0472">Membrane</keyword>
<accession>A0A6L5QMB8</accession>
<evidence type="ECO:0000256" key="5">
    <source>
        <dbReference type="ARBA" id="ARBA00022989"/>
    </source>
</evidence>
<reference evidence="9 10" key="1">
    <citation type="submission" date="2019-11" db="EMBL/GenBank/DDBJ databases">
        <title>Novel species isolated from a subtropical stream in China.</title>
        <authorList>
            <person name="Lu H."/>
        </authorList>
    </citation>
    <scope>NUCLEOTIDE SEQUENCE [LARGE SCALE GENOMIC DNA]</scope>
    <source>
        <strain evidence="9 10">FT25W</strain>
    </source>
</reference>
<evidence type="ECO:0000313" key="10">
    <source>
        <dbReference type="Proteomes" id="UP000481037"/>
    </source>
</evidence>
<keyword evidence="4 7" id="KW-0812">Transmembrane</keyword>
<name>A0A6L5QMB8_9BURK</name>
<feature type="transmembrane region" description="Helical" evidence="7">
    <location>
        <begin position="240"/>
        <end position="259"/>
    </location>
</feature>
<sequence>MSVSSTAYGAAPATAGRLRIQRNVLISIFRRAIGPLVLLALWETASRSGVLPERILAAPSQIFTTLGELIASGEMGGNVLVSLQRVLIGMAVSLPLGTALALISGLSRQGEVAVDSSMQMARTVPFLGLVPLFILWFGIGEFTKIVLIAYATTFPMYLSLYSGIRGIDSKLVEAARLFGLSYPQQIVHVILPGALPSFLIGLRYSLGVSWLSLVVVEQINATAGLGYLINNARDFMRTDVIVVCLIVYSLLGLATDLLVRGIEHYALAWRPTFIKD</sequence>
<proteinExistence type="inferred from homology"/>
<dbReference type="SUPFAM" id="SSF161098">
    <property type="entry name" value="MetI-like"/>
    <property type="match status" value="1"/>
</dbReference>
<dbReference type="Pfam" id="PF00528">
    <property type="entry name" value="BPD_transp_1"/>
    <property type="match status" value="1"/>
</dbReference>
<dbReference type="PANTHER" id="PTHR30151">
    <property type="entry name" value="ALKANE SULFONATE ABC TRANSPORTER-RELATED, MEMBRANE SUBUNIT"/>
    <property type="match status" value="1"/>
</dbReference>
<evidence type="ECO:0000256" key="2">
    <source>
        <dbReference type="ARBA" id="ARBA00022448"/>
    </source>
</evidence>
<dbReference type="FunFam" id="1.10.3720.10:FF:000003">
    <property type="entry name" value="Aliphatic sulfonate ABC transporter permease"/>
    <property type="match status" value="1"/>
</dbReference>
<protein>
    <submittedName>
        <fullName evidence="9">ABC transporter permease subunit</fullName>
    </submittedName>
</protein>
<feature type="transmembrane region" description="Helical" evidence="7">
    <location>
        <begin position="86"/>
        <end position="107"/>
    </location>
</feature>
<dbReference type="InterPro" id="IPR035906">
    <property type="entry name" value="MetI-like_sf"/>
</dbReference>
<comment type="subcellular location">
    <subcellularLocation>
        <location evidence="1 7">Cell membrane</location>
        <topology evidence="1 7">Multi-pass membrane protein</topology>
    </subcellularLocation>
</comment>
<gene>
    <name evidence="9" type="ORF">GJ697_22455</name>
</gene>
<evidence type="ECO:0000256" key="4">
    <source>
        <dbReference type="ARBA" id="ARBA00022692"/>
    </source>
</evidence>
<feature type="transmembrane region" description="Helical" evidence="7">
    <location>
        <begin position="119"/>
        <end position="139"/>
    </location>
</feature>
<keyword evidence="2 7" id="KW-0813">Transport</keyword>
<dbReference type="PROSITE" id="PS50928">
    <property type="entry name" value="ABC_TM1"/>
    <property type="match status" value="1"/>
</dbReference>
<evidence type="ECO:0000313" key="9">
    <source>
        <dbReference type="EMBL" id="MRX10598.1"/>
    </source>
</evidence>
<dbReference type="CDD" id="cd06261">
    <property type="entry name" value="TM_PBP2"/>
    <property type="match status" value="1"/>
</dbReference>
<dbReference type="RefSeq" id="WP_154362856.1">
    <property type="nucleotide sequence ID" value="NZ_WKJM01000022.1"/>
</dbReference>
<dbReference type="EMBL" id="WKJM01000022">
    <property type="protein sequence ID" value="MRX10598.1"/>
    <property type="molecule type" value="Genomic_DNA"/>
</dbReference>
<organism evidence="9 10">
    <name type="scientific">Duganella alba</name>
    <dbReference type="NCBI Taxonomy" id="2666081"/>
    <lineage>
        <taxon>Bacteria</taxon>
        <taxon>Pseudomonadati</taxon>
        <taxon>Pseudomonadota</taxon>
        <taxon>Betaproteobacteria</taxon>
        <taxon>Burkholderiales</taxon>
        <taxon>Oxalobacteraceae</taxon>
        <taxon>Telluria group</taxon>
        <taxon>Duganella</taxon>
    </lineage>
</organism>
<dbReference type="Proteomes" id="UP000481037">
    <property type="component" value="Unassembled WGS sequence"/>
</dbReference>
<dbReference type="GO" id="GO:0005886">
    <property type="term" value="C:plasma membrane"/>
    <property type="evidence" value="ECO:0007669"/>
    <property type="project" value="UniProtKB-SubCell"/>
</dbReference>
<keyword evidence="3" id="KW-1003">Cell membrane</keyword>
<evidence type="ECO:0000256" key="3">
    <source>
        <dbReference type="ARBA" id="ARBA00022475"/>
    </source>
</evidence>
<evidence type="ECO:0000256" key="1">
    <source>
        <dbReference type="ARBA" id="ARBA00004651"/>
    </source>
</evidence>
<evidence type="ECO:0000256" key="7">
    <source>
        <dbReference type="RuleBase" id="RU363032"/>
    </source>
</evidence>
<feature type="transmembrane region" description="Helical" evidence="7">
    <location>
        <begin position="210"/>
        <end position="228"/>
    </location>
</feature>
<dbReference type="InterPro" id="IPR000515">
    <property type="entry name" value="MetI-like"/>
</dbReference>
<comment type="caution">
    <text evidence="9">The sequence shown here is derived from an EMBL/GenBank/DDBJ whole genome shotgun (WGS) entry which is preliminary data.</text>
</comment>
<keyword evidence="10" id="KW-1185">Reference proteome</keyword>
<evidence type="ECO:0000259" key="8">
    <source>
        <dbReference type="PROSITE" id="PS50928"/>
    </source>
</evidence>
<dbReference type="GO" id="GO:0042918">
    <property type="term" value="P:alkanesulfonate transmembrane transport"/>
    <property type="evidence" value="ECO:0007669"/>
    <property type="project" value="UniProtKB-ARBA"/>
</dbReference>
<keyword evidence="5 7" id="KW-1133">Transmembrane helix</keyword>
<dbReference type="AlphaFoldDB" id="A0A6L5QMB8"/>
<dbReference type="PANTHER" id="PTHR30151:SF38">
    <property type="entry name" value="ALIPHATIC SULFONATES TRANSPORT PERMEASE PROTEIN SSUC-RELATED"/>
    <property type="match status" value="1"/>
</dbReference>
<feature type="transmembrane region" description="Helical" evidence="7">
    <location>
        <begin position="145"/>
        <end position="164"/>
    </location>
</feature>